<keyword evidence="2" id="KW-1185">Reference proteome</keyword>
<proteinExistence type="predicted"/>
<protein>
    <submittedName>
        <fullName evidence="1">Uncharacterized protein</fullName>
    </submittedName>
</protein>
<dbReference type="Proteomes" id="UP001213000">
    <property type="component" value="Unassembled WGS sequence"/>
</dbReference>
<comment type="caution">
    <text evidence="1">The sequence shown here is derived from an EMBL/GenBank/DDBJ whole genome shotgun (WGS) entry which is preliminary data.</text>
</comment>
<reference evidence="1" key="1">
    <citation type="submission" date="2022-07" db="EMBL/GenBank/DDBJ databases">
        <title>Genome Sequence of Leucocoprinus birnbaumii.</title>
        <authorList>
            <person name="Buettner E."/>
        </authorList>
    </citation>
    <scope>NUCLEOTIDE SEQUENCE</scope>
    <source>
        <strain evidence="1">VT141</strain>
    </source>
</reference>
<evidence type="ECO:0000313" key="1">
    <source>
        <dbReference type="EMBL" id="KAJ3564668.1"/>
    </source>
</evidence>
<organism evidence="1 2">
    <name type="scientific">Leucocoprinus birnbaumii</name>
    <dbReference type="NCBI Taxonomy" id="56174"/>
    <lineage>
        <taxon>Eukaryota</taxon>
        <taxon>Fungi</taxon>
        <taxon>Dikarya</taxon>
        <taxon>Basidiomycota</taxon>
        <taxon>Agaricomycotina</taxon>
        <taxon>Agaricomycetes</taxon>
        <taxon>Agaricomycetidae</taxon>
        <taxon>Agaricales</taxon>
        <taxon>Agaricineae</taxon>
        <taxon>Agaricaceae</taxon>
        <taxon>Leucocoprinus</taxon>
    </lineage>
</organism>
<dbReference type="AlphaFoldDB" id="A0AAD5VTC5"/>
<dbReference type="EMBL" id="JANIEX010000640">
    <property type="protein sequence ID" value="KAJ3564668.1"/>
    <property type="molecule type" value="Genomic_DNA"/>
</dbReference>
<gene>
    <name evidence="1" type="ORF">NP233_g8142</name>
</gene>
<accession>A0AAD5VTC5</accession>
<sequence length="107" mass="12086">MAYLVKVPSDKQGWYSHYDGRITYNRVNTDADRFAIILTNQDRSVLPEDIVLKTGVVGGTPVQDHTIIIQPPQEGFPVGDHFRINFVKVPNDQHTIFAQSSEFTIKA</sequence>
<evidence type="ECO:0000313" key="2">
    <source>
        <dbReference type="Proteomes" id="UP001213000"/>
    </source>
</evidence>
<name>A0AAD5VTC5_9AGAR</name>